<dbReference type="Proteomes" id="UP000053558">
    <property type="component" value="Unassembled WGS sequence"/>
</dbReference>
<evidence type="ECO:0000256" key="1">
    <source>
        <dbReference type="SAM" id="MobiDB-lite"/>
    </source>
</evidence>
<dbReference type="KEGG" id="cput:CONPUDRAFT_35387"/>
<evidence type="ECO:0000313" key="3">
    <source>
        <dbReference type="Proteomes" id="UP000053558"/>
    </source>
</evidence>
<feature type="region of interest" description="Disordered" evidence="1">
    <location>
        <begin position="1"/>
        <end position="165"/>
    </location>
</feature>
<feature type="compositionally biased region" description="Low complexity" evidence="1">
    <location>
        <begin position="56"/>
        <end position="72"/>
    </location>
</feature>
<keyword evidence="3" id="KW-1185">Reference proteome</keyword>
<dbReference type="EMBL" id="JH711577">
    <property type="protein sequence ID" value="EIW82212.1"/>
    <property type="molecule type" value="Genomic_DNA"/>
</dbReference>
<dbReference type="OMA" id="QIGRHSE"/>
<reference evidence="3" key="1">
    <citation type="journal article" date="2012" name="Science">
        <title>The Paleozoic origin of enzymatic lignin decomposition reconstructed from 31 fungal genomes.</title>
        <authorList>
            <person name="Floudas D."/>
            <person name="Binder M."/>
            <person name="Riley R."/>
            <person name="Barry K."/>
            <person name="Blanchette R.A."/>
            <person name="Henrissat B."/>
            <person name="Martinez A.T."/>
            <person name="Otillar R."/>
            <person name="Spatafora J.W."/>
            <person name="Yadav J.S."/>
            <person name="Aerts A."/>
            <person name="Benoit I."/>
            <person name="Boyd A."/>
            <person name="Carlson A."/>
            <person name="Copeland A."/>
            <person name="Coutinho P.M."/>
            <person name="de Vries R.P."/>
            <person name="Ferreira P."/>
            <person name="Findley K."/>
            <person name="Foster B."/>
            <person name="Gaskell J."/>
            <person name="Glotzer D."/>
            <person name="Gorecki P."/>
            <person name="Heitman J."/>
            <person name="Hesse C."/>
            <person name="Hori C."/>
            <person name="Igarashi K."/>
            <person name="Jurgens J.A."/>
            <person name="Kallen N."/>
            <person name="Kersten P."/>
            <person name="Kohler A."/>
            <person name="Kuees U."/>
            <person name="Kumar T.K.A."/>
            <person name="Kuo A."/>
            <person name="LaButti K."/>
            <person name="Larrondo L.F."/>
            <person name="Lindquist E."/>
            <person name="Ling A."/>
            <person name="Lombard V."/>
            <person name="Lucas S."/>
            <person name="Lundell T."/>
            <person name="Martin R."/>
            <person name="McLaughlin D.J."/>
            <person name="Morgenstern I."/>
            <person name="Morin E."/>
            <person name="Murat C."/>
            <person name="Nagy L.G."/>
            <person name="Nolan M."/>
            <person name="Ohm R.A."/>
            <person name="Patyshakuliyeva A."/>
            <person name="Rokas A."/>
            <person name="Ruiz-Duenas F.J."/>
            <person name="Sabat G."/>
            <person name="Salamov A."/>
            <person name="Samejima M."/>
            <person name="Schmutz J."/>
            <person name="Slot J.C."/>
            <person name="St John F."/>
            <person name="Stenlid J."/>
            <person name="Sun H."/>
            <person name="Sun S."/>
            <person name="Syed K."/>
            <person name="Tsang A."/>
            <person name="Wiebenga A."/>
            <person name="Young D."/>
            <person name="Pisabarro A."/>
            <person name="Eastwood D.C."/>
            <person name="Martin F."/>
            <person name="Cullen D."/>
            <person name="Grigoriev I.V."/>
            <person name="Hibbett D.S."/>
        </authorList>
    </citation>
    <scope>NUCLEOTIDE SEQUENCE [LARGE SCALE GENOMIC DNA]</scope>
    <source>
        <strain evidence="3">RWD-64-598 SS2</strain>
    </source>
</reference>
<dbReference type="RefSeq" id="XP_007767300.1">
    <property type="nucleotide sequence ID" value="XM_007769110.1"/>
</dbReference>
<name>A0A5M3MSR9_CONPW</name>
<feature type="compositionally biased region" description="Low complexity" evidence="1">
    <location>
        <begin position="153"/>
        <end position="165"/>
    </location>
</feature>
<accession>A0A5M3MSR9</accession>
<evidence type="ECO:0000313" key="2">
    <source>
        <dbReference type="EMBL" id="EIW82212.1"/>
    </source>
</evidence>
<comment type="caution">
    <text evidence="2">The sequence shown here is derived from an EMBL/GenBank/DDBJ whole genome shotgun (WGS) entry which is preliminary data.</text>
</comment>
<proteinExistence type="predicted"/>
<dbReference type="OrthoDB" id="3269047at2759"/>
<feature type="compositionally biased region" description="Pro residues" evidence="1">
    <location>
        <begin position="143"/>
        <end position="152"/>
    </location>
</feature>
<feature type="non-terminal residue" evidence="2">
    <location>
        <position position="165"/>
    </location>
</feature>
<feature type="non-terminal residue" evidence="2">
    <location>
        <position position="1"/>
    </location>
</feature>
<feature type="compositionally biased region" description="Polar residues" evidence="1">
    <location>
        <begin position="1"/>
        <end position="23"/>
    </location>
</feature>
<sequence length="165" mass="17652">PKQGQTSSSQIYSKKQPSRSSKPIINWLQRKLAGTVRQRRISDGSSSLYDRGRMNGAASTPRSGRSGSRPSTHWGTVPGPSRNGSRGHRANPSIPPRRTISLNGGDFDDGLIHSDDEDEGSIARSAWSPATGREADEDASLRPLPPSAPPSPSHSHSSSSYLSNP</sequence>
<gene>
    <name evidence="2" type="ORF">CONPUDRAFT_35387</name>
</gene>
<protein>
    <submittedName>
        <fullName evidence="2">Uncharacterized protein</fullName>
    </submittedName>
</protein>
<organism evidence="2 3">
    <name type="scientific">Coniophora puteana (strain RWD-64-598)</name>
    <name type="common">Brown rot fungus</name>
    <dbReference type="NCBI Taxonomy" id="741705"/>
    <lineage>
        <taxon>Eukaryota</taxon>
        <taxon>Fungi</taxon>
        <taxon>Dikarya</taxon>
        <taxon>Basidiomycota</taxon>
        <taxon>Agaricomycotina</taxon>
        <taxon>Agaricomycetes</taxon>
        <taxon>Agaricomycetidae</taxon>
        <taxon>Boletales</taxon>
        <taxon>Coniophorineae</taxon>
        <taxon>Coniophoraceae</taxon>
        <taxon>Coniophora</taxon>
    </lineage>
</organism>
<dbReference type="AlphaFoldDB" id="A0A5M3MSR9"/>
<dbReference type="GeneID" id="19206792"/>